<dbReference type="InterPro" id="IPR051808">
    <property type="entry name" value="Type_IV_pilus_biogenesis"/>
</dbReference>
<dbReference type="PANTHER" id="PTHR30604">
    <property type="entry name" value="PROTEIN TRANSPORT PROTEIN HOFQ"/>
    <property type="match status" value="1"/>
</dbReference>
<gene>
    <name evidence="12" type="primary">pilQ</name>
    <name evidence="12" type="ORF">P7M15_04805</name>
</gene>
<dbReference type="Proteomes" id="UP001214976">
    <property type="component" value="Unassembled WGS sequence"/>
</dbReference>
<keyword evidence="3 7" id="KW-0813">Transport</keyword>
<dbReference type="PANTHER" id="PTHR30604:SF1">
    <property type="entry name" value="DNA UTILIZATION PROTEIN HOFQ"/>
    <property type="match status" value="1"/>
</dbReference>
<evidence type="ECO:0000256" key="4">
    <source>
        <dbReference type="ARBA" id="ARBA00022729"/>
    </source>
</evidence>
<organism evidence="12 13">
    <name type="scientific">Exercitatus varius</name>
    <dbReference type="NCBI Taxonomy" id="67857"/>
    <lineage>
        <taxon>Bacteria</taxon>
        <taxon>Pseudomonadati</taxon>
        <taxon>Pseudomonadota</taxon>
        <taxon>Gammaproteobacteria</taxon>
        <taxon>Pasteurellales</taxon>
        <taxon>Pasteurellaceae</taxon>
        <taxon>Exercitatus</taxon>
    </lineage>
</organism>
<dbReference type="Gene3D" id="3.30.1370.130">
    <property type="match status" value="1"/>
</dbReference>
<dbReference type="InterPro" id="IPR004845">
    <property type="entry name" value="T2SS_GspD_CS"/>
</dbReference>
<evidence type="ECO:0000256" key="1">
    <source>
        <dbReference type="ARBA" id="ARBA00004442"/>
    </source>
</evidence>
<keyword evidence="5" id="KW-0472">Membrane</keyword>
<accession>A0AAW6QAT1</accession>
<dbReference type="InterPro" id="IPR013355">
    <property type="entry name" value="Pilus_4_PilQ"/>
</dbReference>
<dbReference type="RefSeq" id="WP_317476975.1">
    <property type="nucleotide sequence ID" value="NZ_JARQTW010000008.1"/>
</dbReference>
<evidence type="ECO:0000259" key="10">
    <source>
        <dbReference type="Pfam" id="PF00263"/>
    </source>
</evidence>
<feature type="region of interest" description="Disordered" evidence="8">
    <location>
        <begin position="450"/>
        <end position="482"/>
    </location>
</feature>
<dbReference type="InterPro" id="IPR001775">
    <property type="entry name" value="GspD/PilQ"/>
</dbReference>
<sequence length="482" mass="53017">MKSWGDFTVKCGLFLMSFLASVQAQSADNRVFSIRLQQAPLVATLQQLALELDANLIIDDELEGTLSLKLDNTDLAQLLRSAAKIKQLDFWQENGIYYLNRKNSSSSESADFNTPDAADIPITPAEPKLETVTVKLHYAKASEVMKSLTAGNGALVSDIGRLTFDDRSNQLIIQDDKQSIRNIKKLIAELDKPIEQIAIEARIVTMNDESLKELGVRWGMFEPTAGAHKVSGNLAANGFADITNNLNVNFATATMPAGSVALQVAKINGRLLDLELTALEQEKNVEIIASPRLLTTNKKSASIKQGTEIPYVVTNGKNDTQSVEFREAVLGLEVTPHISQNNAILMDLIVSQNSPGNRVSYGENSEVVSIDKQEIQTQVFAKDGETIVLGGVFHDTVTKGNNKVPVLGDIPVIKHLFSNDSERRQKRELVIFVTPHILKNGETLERLKHKNGLQNRKLSPVRDKTPTNRQSTENLVKSAGKK</sequence>
<dbReference type="PRINTS" id="PR01032">
    <property type="entry name" value="PHAGEIV"/>
</dbReference>
<evidence type="ECO:0000259" key="11">
    <source>
        <dbReference type="Pfam" id="PF03958"/>
    </source>
</evidence>
<keyword evidence="6" id="KW-0998">Cell outer membrane</keyword>
<dbReference type="AlphaFoldDB" id="A0AAW6QAT1"/>
<evidence type="ECO:0000256" key="8">
    <source>
        <dbReference type="SAM" id="MobiDB-lite"/>
    </source>
</evidence>
<proteinExistence type="inferred from homology"/>
<comment type="similarity">
    <text evidence="2">Belongs to the bacterial secretin family. PilQ subfamily.</text>
</comment>
<evidence type="ECO:0000256" key="6">
    <source>
        <dbReference type="ARBA" id="ARBA00023237"/>
    </source>
</evidence>
<feature type="domain" description="NolW-like" evidence="11">
    <location>
        <begin position="131"/>
        <end position="196"/>
    </location>
</feature>
<feature type="chain" id="PRO_5043981045" evidence="9">
    <location>
        <begin position="27"/>
        <end position="482"/>
    </location>
</feature>
<dbReference type="GO" id="GO:0009306">
    <property type="term" value="P:protein secretion"/>
    <property type="evidence" value="ECO:0007669"/>
    <property type="project" value="InterPro"/>
</dbReference>
<evidence type="ECO:0000256" key="5">
    <source>
        <dbReference type="ARBA" id="ARBA00023136"/>
    </source>
</evidence>
<dbReference type="Pfam" id="PF03958">
    <property type="entry name" value="Secretin_N"/>
    <property type="match status" value="1"/>
</dbReference>
<dbReference type="InterPro" id="IPR005644">
    <property type="entry name" value="NolW-like"/>
</dbReference>
<dbReference type="EMBL" id="JARQTW010000008">
    <property type="protein sequence ID" value="MDG2949841.1"/>
    <property type="molecule type" value="Genomic_DNA"/>
</dbReference>
<evidence type="ECO:0000313" key="13">
    <source>
        <dbReference type="Proteomes" id="UP001214976"/>
    </source>
</evidence>
<dbReference type="Pfam" id="PF00263">
    <property type="entry name" value="Secretin"/>
    <property type="match status" value="1"/>
</dbReference>
<evidence type="ECO:0000313" key="12">
    <source>
        <dbReference type="EMBL" id="MDG2949841.1"/>
    </source>
</evidence>
<reference evidence="12" key="1">
    <citation type="submission" date="2023-03" db="EMBL/GenBank/DDBJ databases">
        <title>Classification of Bisgaard taxon 6 and taxon 10 as Exercitatus varius gen. nov., spec. nov.</title>
        <authorList>
            <person name="Christensen H."/>
        </authorList>
    </citation>
    <scope>NUCLEOTIDE SEQUENCE</scope>
    <source>
        <strain evidence="12">86116</strain>
    </source>
</reference>
<evidence type="ECO:0000256" key="9">
    <source>
        <dbReference type="SAM" id="SignalP"/>
    </source>
</evidence>
<feature type="domain" description="Type II/III secretion system secretin-like" evidence="10">
    <location>
        <begin position="278"/>
        <end position="439"/>
    </location>
</feature>
<comment type="subcellular location">
    <subcellularLocation>
        <location evidence="1 7">Cell outer membrane</location>
    </subcellularLocation>
</comment>
<dbReference type="GO" id="GO:0009279">
    <property type="term" value="C:cell outer membrane"/>
    <property type="evidence" value="ECO:0007669"/>
    <property type="project" value="UniProtKB-SubCell"/>
</dbReference>
<dbReference type="PROSITE" id="PS00875">
    <property type="entry name" value="T2SP_D"/>
    <property type="match status" value="1"/>
</dbReference>
<dbReference type="InterPro" id="IPR038591">
    <property type="entry name" value="NolW-like_sf"/>
</dbReference>
<dbReference type="PRINTS" id="PR00811">
    <property type="entry name" value="BCTERIALGSPD"/>
</dbReference>
<protein>
    <submittedName>
        <fullName evidence="12">Type IV pilus secretin PilQ</fullName>
    </submittedName>
</protein>
<evidence type="ECO:0000256" key="2">
    <source>
        <dbReference type="ARBA" id="ARBA00006304"/>
    </source>
</evidence>
<name>A0AAW6QAT1_9PAST</name>
<evidence type="ECO:0000256" key="7">
    <source>
        <dbReference type="RuleBase" id="RU004004"/>
    </source>
</evidence>
<keyword evidence="4 9" id="KW-0732">Signal</keyword>
<evidence type="ECO:0000256" key="3">
    <source>
        <dbReference type="ARBA" id="ARBA00022448"/>
    </source>
</evidence>
<dbReference type="Gene3D" id="3.30.1370.120">
    <property type="match status" value="1"/>
</dbReference>
<feature type="signal peptide" evidence="9">
    <location>
        <begin position="1"/>
        <end position="26"/>
    </location>
</feature>
<comment type="caution">
    <text evidence="12">The sequence shown here is derived from an EMBL/GenBank/DDBJ whole genome shotgun (WGS) entry which is preliminary data.</text>
</comment>
<dbReference type="NCBIfam" id="TIGR02515">
    <property type="entry name" value="IV_pilus_PilQ"/>
    <property type="match status" value="1"/>
</dbReference>
<dbReference type="InterPro" id="IPR004846">
    <property type="entry name" value="T2SS/T3SS_dom"/>
</dbReference>